<proteinExistence type="predicted"/>
<protein>
    <submittedName>
        <fullName evidence="1">Uncharacterized protein</fullName>
    </submittedName>
</protein>
<sequence>MSEHSDDVDKLLDRNKQENSPIPSWVQGLGMGLPDLRSKKKGKQTIAKESHASEALHKLREQKREAVKRLGGENLGNDAMMEDLVKQFEELVGSKVFYDSTFTIWGSSCFWLKVFNFFFFFCVSCVCMYLMNWNNEILICFFFLLEL</sequence>
<dbReference type="Proteomes" id="UP001060085">
    <property type="component" value="Linkage Group LG07"/>
</dbReference>
<reference evidence="2" key="1">
    <citation type="journal article" date="2023" name="Nat. Plants">
        <title>Single-cell RNA sequencing provides a high-resolution roadmap for understanding the multicellular compartmentation of specialized metabolism.</title>
        <authorList>
            <person name="Sun S."/>
            <person name="Shen X."/>
            <person name="Li Y."/>
            <person name="Li Y."/>
            <person name="Wang S."/>
            <person name="Li R."/>
            <person name="Zhang H."/>
            <person name="Shen G."/>
            <person name="Guo B."/>
            <person name="Wei J."/>
            <person name="Xu J."/>
            <person name="St-Pierre B."/>
            <person name="Chen S."/>
            <person name="Sun C."/>
        </authorList>
    </citation>
    <scope>NUCLEOTIDE SEQUENCE [LARGE SCALE GENOMIC DNA]</scope>
</reference>
<accession>A0ACC0A2V7</accession>
<evidence type="ECO:0000313" key="2">
    <source>
        <dbReference type="Proteomes" id="UP001060085"/>
    </source>
</evidence>
<comment type="caution">
    <text evidence="1">The sequence shown here is derived from an EMBL/GenBank/DDBJ whole genome shotgun (WGS) entry which is preliminary data.</text>
</comment>
<gene>
    <name evidence="1" type="ORF">M9H77_32093</name>
</gene>
<evidence type="ECO:0000313" key="1">
    <source>
        <dbReference type="EMBL" id="KAI5654906.1"/>
    </source>
</evidence>
<organism evidence="1 2">
    <name type="scientific">Catharanthus roseus</name>
    <name type="common">Madagascar periwinkle</name>
    <name type="synonym">Vinca rosea</name>
    <dbReference type="NCBI Taxonomy" id="4058"/>
    <lineage>
        <taxon>Eukaryota</taxon>
        <taxon>Viridiplantae</taxon>
        <taxon>Streptophyta</taxon>
        <taxon>Embryophyta</taxon>
        <taxon>Tracheophyta</taxon>
        <taxon>Spermatophyta</taxon>
        <taxon>Magnoliopsida</taxon>
        <taxon>eudicotyledons</taxon>
        <taxon>Gunneridae</taxon>
        <taxon>Pentapetalae</taxon>
        <taxon>asterids</taxon>
        <taxon>lamiids</taxon>
        <taxon>Gentianales</taxon>
        <taxon>Apocynaceae</taxon>
        <taxon>Rauvolfioideae</taxon>
        <taxon>Vinceae</taxon>
        <taxon>Catharanthinae</taxon>
        <taxon>Catharanthus</taxon>
    </lineage>
</organism>
<keyword evidence="2" id="KW-1185">Reference proteome</keyword>
<dbReference type="EMBL" id="CM044707">
    <property type="protein sequence ID" value="KAI5654906.1"/>
    <property type="molecule type" value="Genomic_DNA"/>
</dbReference>
<name>A0ACC0A2V7_CATRO</name>